<evidence type="ECO:0000256" key="1">
    <source>
        <dbReference type="SAM" id="MobiDB-lite"/>
    </source>
</evidence>
<sequence>MGGTSIRARKDERVCRAHIMQTNTVRKGLVELFTRRPYNLFSRAPTMPLFLLPSTALFPSLYDELFDDYEQLDTFTQSENHAQRPAKDSHCHSTQQVPTESEELSVDLEEKSSPPVIDEDQEIKNRTVHP</sequence>
<feature type="region of interest" description="Disordered" evidence="1">
    <location>
        <begin position="76"/>
        <end position="130"/>
    </location>
</feature>
<gene>
    <name evidence="2" type="primary">Necator_chrIII.g13204</name>
    <name evidence="2" type="ORF">RB195_012437</name>
</gene>
<protein>
    <submittedName>
        <fullName evidence="2">Uncharacterized protein</fullName>
    </submittedName>
</protein>
<comment type="caution">
    <text evidence="2">The sequence shown here is derived from an EMBL/GenBank/DDBJ whole genome shotgun (WGS) entry which is preliminary data.</text>
</comment>
<name>A0ABR1D7R8_NECAM</name>
<organism evidence="2 3">
    <name type="scientific">Necator americanus</name>
    <name type="common">Human hookworm</name>
    <dbReference type="NCBI Taxonomy" id="51031"/>
    <lineage>
        <taxon>Eukaryota</taxon>
        <taxon>Metazoa</taxon>
        <taxon>Ecdysozoa</taxon>
        <taxon>Nematoda</taxon>
        <taxon>Chromadorea</taxon>
        <taxon>Rhabditida</taxon>
        <taxon>Rhabditina</taxon>
        <taxon>Rhabditomorpha</taxon>
        <taxon>Strongyloidea</taxon>
        <taxon>Ancylostomatidae</taxon>
        <taxon>Bunostominae</taxon>
        <taxon>Necator</taxon>
    </lineage>
</organism>
<dbReference type="Proteomes" id="UP001303046">
    <property type="component" value="Unassembled WGS sequence"/>
</dbReference>
<dbReference type="EMBL" id="JAVFWL010000003">
    <property type="protein sequence ID" value="KAK6746322.1"/>
    <property type="molecule type" value="Genomic_DNA"/>
</dbReference>
<accession>A0ABR1D7R8</accession>
<feature type="compositionally biased region" description="Basic and acidic residues" evidence="1">
    <location>
        <begin position="81"/>
        <end position="91"/>
    </location>
</feature>
<evidence type="ECO:0000313" key="2">
    <source>
        <dbReference type="EMBL" id="KAK6746322.1"/>
    </source>
</evidence>
<proteinExistence type="predicted"/>
<reference evidence="2 3" key="1">
    <citation type="submission" date="2023-08" db="EMBL/GenBank/DDBJ databases">
        <title>A Necator americanus chromosomal reference genome.</title>
        <authorList>
            <person name="Ilik V."/>
            <person name="Petrzelkova K.J."/>
            <person name="Pardy F."/>
            <person name="Fuh T."/>
            <person name="Niatou-Singa F.S."/>
            <person name="Gouil Q."/>
            <person name="Baker L."/>
            <person name="Ritchie M.E."/>
            <person name="Jex A.R."/>
            <person name="Gazzola D."/>
            <person name="Li H."/>
            <person name="Toshio Fujiwara R."/>
            <person name="Zhan B."/>
            <person name="Aroian R.V."/>
            <person name="Pafco B."/>
            <person name="Schwarz E.M."/>
        </authorList>
    </citation>
    <scope>NUCLEOTIDE SEQUENCE [LARGE SCALE GENOMIC DNA]</scope>
    <source>
        <strain evidence="2 3">Aroian</strain>
        <tissue evidence="2">Whole animal</tissue>
    </source>
</reference>
<evidence type="ECO:0000313" key="3">
    <source>
        <dbReference type="Proteomes" id="UP001303046"/>
    </source>
</evidence>
<keyword evidence="3" id="KW-1185">Reference proteome</keyword>